<keyword evidence="3" id="KW-1185">Reference proteome</keyword>
<organism evidence="2 3">
    <name type="scientific">Kibdelosporangium lantanae</name>
    <dbReference type="NCBI Taxonomy" id="1497396"/>
    <lineage>
        <taxon>Bacteria</taxon>
        <taxon>Bacillati</taxon>
        <taxon>Actinomycetota</taxon>
        <taxon>Actinomycetes</taxon>
        <taxon>Pseudonocardiales</taxon>
        <taxon>Pseudonocardiaceae</taxon>
        <taxon>Kibdelosporangium</taxon>
    </lineage>
</organism>
<feature type="chain" id="PRO_5046322256" evidence="1">
    <location>
        <begin position="34"/>
        <end position="76"/>
    </location>
</feature>
<feature type="signal peptide" evidence="1">
    <location>
        <begin position="1"/>
        <end position="33"/>
    </location>
</feature>
<keyword evidence="1" id="KW-0732">Signal</keyword>
<sequence>MSTYRRSGGILRTALVAVLAFVLATVYSSNALAAAPNGGVARPSKIDMVVADQLAQSGSATFFAVLDSEADLDSVA</sequence>
<proteinExistence type="predicted"/>
<accession>A0ABW3M290</accession>
<evidence type="ECO:0000313" key="2">
    <source>
        <dbReference type="EMBL" id="MFD1044753.1"/>
    </source>
</evidence>
<name>A0ABW3M290_9PSEU</name>
<reference evidence="3" key="1">
    <citation type="journal article" date="2019" name="Int. J. Syst. Evol. Microbiol.">
        <title>The Global Catalogue of Microorganisms (GCM) 10K type strain sequencing project: providing services to taxonomists for standard genome sequencing and annotation.</title>
        <authorList>
            <consortium name="The Broad Institute Genomics Platform"/>
            <consortium name="The Broad Institute Genome Sequencing Center for Infectious Disease"/>
            <person name="Wu L."/>
            <person name="Ma J."/>
        </authorList>
    </citation>
    <scope>NUCLEOTIDE SEQUENCE [LARGE SCALE GENOMIC DNA]</scope>
    <source>
        <strain evidence="3">JCM 31486</strain>
    </source>
</reference>
<dbReference type="Proteomes" id="UP001597045">
    <property type="component" value="Unassembled WGS sequence"/>
</dbReference>
<dbReference type="EMBL" id="JBHTIS010000117">
    <property type="protein sequence ID" value="MFD1044753.1"/>
    <property type="molecule type" value="Genomic_DNA"/>
</dbReference>
<protein>
    <submittedName>
        <fullName evidence="2">Uncharacterized protein</fullName>
    </submittedName>
</protein>
<evidence type="ECO:0000256" key="1">
    <source>
        <dbReference type="SAM" id="SignalP"/>
    </source>
</evidence>
<feature type="non-terminal residue" evidence="2">
    <location>
        <position position="76"/>
    </location>
</feature>
<comment type="caution">
    <text evidence="2">The sequence shown here is derived from an EMBL/GenBank/DDBJ whole genome shotgun (WGS) entry which is preliminary data.</text>
</comment>
<evidence type="ECO:0000313" key="3">
    <source>
        <dbReference type="Proteomes" id="UP001597045"/>
    </source>
</evidence>
<gene>
    <name evidence="2" type="ORF">ACFQ1S_03660</name>
</gene>